<accession>A0A5J4SLQ4</accession>
<gene>
    <name evidence="2" type="ORF">EZS27_005678</name>
</gene>
<dbReference type="InterPro" id="IPR007359">
    <property type="entry name" value="SigmaE_reg_RseC_MucC"/>
</dbReference>
<comment type="caution">
    <text evidence="2">The sequence shown here is derived from an EMBL/GenBank/DDBJ whole genome shotgun (WGS) entry which is preliminary data.</text>
</comment>
<keyword evidence="1" id="KW-0812">Transmembrane</keyword>
<name>A0A5J4SLQ4_9ZZZZ</name>
<dbReference type="Pfam" id="PF04246">
    <property type="entry name" value="RseC_MucC"/>
    <property type="match status" value="1"/>
</dbReference>
<evidence type="ECO:0000256" key="1">
    <source>
        <dbReference type="SAM" id="Phobius"/>
    </source>
</evidence>
<keyword evidence="1" id="KW-1133">Transmembrane helix</keyword>
<feature type="transmembrane region" description="Helical" evidence="1">
    <location>
        <begin position="111"/>
        <end position="128"/>
    </location>
</feature>
<dbReference type="AlphaFoldDB" id="A0A5J4SLQ4"/>
<dbReference type="EMBL" id="SNRY01000116">
    <property type="protein sequence ID" value="KAA6346828.1"/>
    <property type="molecule type" value="Genomic_DNA"/>
</dbReference>
<proteinExistence type="predicted"/>
<organism evidence="2">
    <name type="scientific">termite gut metagenome</name>
    <dbReference type="NCBI Taxonomy" id="433724"/>
    <lineage>
        <taxon>unclassified sequences</taxon>
        <taxon>metagenomes</taxon>
        <taxon>organismal metagenomes</taxon>
    </lineage>
</organism>
<feature type="transmembrane region" description="Helical" evidence="1">
    <location>
        <begin position="80"/>
        <end position="105"/>
    </location>
</feature>
<dbReference type="PANTHER" id="PTHR35867:SF1">
    <property type="entry name" value="PROTEIN RSEC"/>
    <property type="match status" value="1"/>
</dbReference>
<protein>
    <submittedName>
        <fullName evidence="2">Uncharacterized protein</fullName>
    </submittedName>
</protein>
<sequence length="147" mass="16388">MLILLIRSMANTIEHQGIVKNADEAHIQVNIIQTSACGSCTAKTFCSAADSKEKIIEVDKPSGNYKAGDRVIVTGKTSTGIMAVFIAFVIPFFILVVFLFVFMLVTHGNELLSASLSFLFLIPYYIILRIKRNYLKQKLLFTIKPII</sequence>
<dbReference type="PANTHER" id="PTHR35867">
    <property type="entry name" value="PROTEIN RSEC"/>
    <property type="match status" value="1"/>
</dbReference>
<keyword evidence="1" id="KW-0472">Membrane</keyword>
<evidence type="ECO:0000313" key="2">
    <source>
        <dbReference type="EMBL" id="KAA6346828.1"/>
    </source>
</evidence>
<reference evidence="2" key="1">
    <citation type="submission" date="2019-03" db="EMBL/GenBank/DDBJ databases">
        <title>Single cell metagenomics reveals metabolic interactions within the superorganism composed of flagellate Streblomastix strix and complex community of Bacteroidetes bacteria on its surface.</title>
        <authorList>
            <person name="Treitli S.C."/>
            <person name="Kolisko M."/>
            <person name="Husnik F."/>
            <person name="Keeling P."/>
            <person name="Hampl V."/>
        </authorList>
    </citation>
    <scope>NUCLEOTIDE SEQUENCE</scope>
    <source>
        <strain evidence="2">STM</strain>
    </source>
</reference>